<evidence type="ECO:0000259" key="2">
    <source>
        <dbReference type="Pfam" id="PF01370"/>
    </source>
</evidence>
<keyword evidence="4" id="KW-1185">Reference proteome</keyword>
<evidence type="ECO:0000313" key="3">
    <source>
        <dbReference type="EMBL" id="AGS05287.1"/>
    </source>
</evidence>
<organism evidence="3 4">
    <name type="scientific">Streptococcus lutetiensis 033</name>
    <dbReference type="NCBI Taxonomy" id="1076934"/>
    <lineage>
        <taxon>Bacteria</taxon>
        <taxon>Bacillati</taxon>
        <taxon>Bacillota</taxon>
        <taxon>Bacilli</taxon>
        <taxon>Lactobacillales</taxon>
        <taxon>Streptococcaceae</taxon>
        <taxon>Streptococcus</taxon>
    </lineage>
</organism>
<feature type="domain" description="NAD-dependent epimerase/dehydratase" evidence="2">
    <location>
        <begin position="3"/>
        <end position="226"/>
    </location>
</feature>
<accession>A0AB33AL00</accession>
<dbReference type="Proteomes" id="UP000015268">
    <property type="component" value="Chromosome"/>
</dbReference>
<protein>
    <submittedName>
        <fullName evidence="3">Dihydroflavonol-4-reductase</fullName>
    </submittedName>
</protein>
<dbReference type="Pfam" id="PF01370">
    <property type="entry name" value="Epimerase"/>
    <property type="match status" value="1"/>
</dbReference>
<comment type="similarity">
    <text evidence="1">Belongs to the NAD(P)-dependent epimerase/dehydratase family.</text>
</comment>
<dbReference type="SUPFAM" id="SSF51735">
    <property type="entry name" value="NAD(P)-binding Rossmann-fold domains"/>
    <property type="match status" value="1"/>
</dbReference>
<proteinExistence type="inferred from homology"/>
<dbReference type="InterPro" id="IPR001509">
    <property type="entry name" value="Epimerase_deHydtase"/>
</dbReference>
<dbReference type="InterPro" id="IPR036291">
    <property type="entry name" value="NAD(P)-bd_dom_sf"/>
</dbReference>
<dbReference type="EMBL" id="CP003025">
    <property type="protein sequence ID" value="AGS05287.1"/>
    <property type="molecule type" value="Genomic_DNA"/>
</dbReference>
<sequence length="327" mass="37071">MKILVTGSTGFIGSYFIPMLLHQGHTVKLLVRNEEKARKLFGNTCDYHIGDITDRSSLKGCCDGIDIVFHLVAKSGNDLPTKENFEIFRKINVEGTENIIAECTNVKKFIYVSSTAAMGLVKENPISEKSKCNPELPYQVSKYEAENLIRKKCKDNFPGIIVRPSKVYGVNETNYTYLTLAKLVKKGFFLKIGNGHNYTSNIYVHDFARFLVCLVDNGRIGETYIVSSDKSIDFIESGKIIADELGIQLRVVKISPYIMLMASSILERIFTILGRKPVVTRRNIQMTLQDRVYDVSKVKREVGFTPEVSMEEGIRKVIRWYKKKGIV</sequence>
<name>A0AB33AL00_9STRE</name>
<dbReference type="AlphaFoldDB" id="A0AB33AL00"/>
<dbReference type="RefSeq" id="WP_020916575.1">
    <property type="nucleotide sequence ID" value="NC_021900.1"/>
</dbReference>
<gene>
    <name evidence="3" type="ORF">KE3_0781</name>
</gene>
<reference evidence="3 4" key="1">
    <citation type="journal article" date="2013" name="BMC Microbiol.">
        <title>Dynamics of fecal microbial communities in children with diarrhea of unknown etiology and genomic analysis of associated Streptococcus lutetiensis.</title>
        <authorList>
            <person name="Jin D."/>
            <person name="Chen C."/>
            <person name="Li L."/>
            <person name="Lu S."/>
            <person name="Li Z."/>
            <person name="Zhou Z."/>
            <person name="Jing H."/>
            <person name="Xu Y."/>
            <person name="Du P."/>
            <person name="Wang H."/>
            <person name="Xiong Y."/>
            <person name="Zheng H."/>
            <person name="Bai X."/>
            <person name="Sun H."/>
            <person name="Wang L."/>
            <person name="Ye C."/>
            <person name="Gottschalk M."/>
            <person name="Xu J."/>
        </authorList>
    </citation>
    <scope>NUCLEOTIDE SEQUENCE [LARGE SCALE GENOMIC DNA]</scope>
    <source>
        <strain evidence="3 4">033</strain>
    </source>
</reference>
<evidence type="ECO:0000256" key="1">
    <source>
        <dbReference type="ARBA" id="ARBA00007637"/>
    </source>
</evidence>
<dbReference type="PANTHER" id="PTHR43000">
    <property type="entry name" value="DTDP-D-GLUCOSE 4,6-DEHYDRATASE-RELATED"/>
    <property type="match status" value="1"/>
</dbReference>
<dbReference type="Gene3D" id="3.40.50.720">
    <property type="entry name" value="NAD(P)-binding Rossmann-like Domain"/>
    <property type="match status" value="1"/>
</dbReference>
<dbReference type="KEGG" id="slu:KE3_0781"/>
<evidence type="ECO:0000313" key="4">
    <source>
        <dbReference type="Proteomes" id="UP000015268"/>
    </source>
</evidence>